<proteinExistence type="predicted"/>
<evidence type="ECO:0000313" key="2">
    <source>
        <dbReference type="Proteomes" id="UP000521943"/>
    </source>
</evidence>
<dbReference type="GO" id="GO:0030866">
    <property type="term" value="P:cortical actin cytoskeleton organization"/>
    <property type="evidence" value="ECO:0007669"/>
    <property type="project" value="TreeGrafter"/>
</dbReference>
<protein>
    <submittedName>
        <fullName evidence="1">Uncharacterized protein</fullName>
    </submittedName>
</protein>
<dbReference type="Gene3D" id="1.25.10.10">
    <property type="entry name" value="Leucine-rich Repeat Variant"/>
    <property type="match status" value="1"/>
</dbReference>
<dbReference type="GO" id="GO:0005829">
    <property type="term" value="C:cytosol"/>
    <property type="evidence" value="ECO:0007669"/>
    <property type="project" value="TreeGrafter"/>
</dbReference>
<sequence>MVGRSGKRKRLTEMETTVLLELIKCFRVLLNTEIGFSQVLGLADGGHPHILLTTHRCPFKVHTLAAELLAAICILSMTEGHKVVLAALSDFRVAYEEGFRFETLISTLRLPEVDMEADSDNEDWVWQ</sequence>
<dbReference type="OrthoDB" id="1668162at2759"/>
<dbReference type="InterPro" id="IPR043592">
    <property type="entry name" value="FMNL_animal"/>
</dbReference>
<dbReference type="InterPro" id="IPR011989">
    <property type="entry name" value="ARM-like"/>
</dbReference>
<accession>A0A8H6MDU3</accession>
<dbReference type="SUPFAM" id="SSF48371">
    <property type="entry name" value="ARM repeat"/>
    <property type="match status" value="1"/>
</dbReference>
<gene>
    <name evidence="1" type="ORF">DFP72DRAFT_598410</name>
</gene>
<keyword evidence="2" id="KW-1185">Reference proteome</keyword>
<organism evidence="1 2">
    <name type="scientific">Ephemerocybe angulata</name>
    <dbReference type="NCBI Taxonomy" id="980116"/>
    <lineage>
        <taxon>Eukaryota</taxon>
        <taxon>Fungi</taxon>
        <taxon>Dikarya</taxon>
        <taxon>Basidiomycota</taxon>
        <taxon>Agaricomycotina</taxon>
        <taxon>Agaricomycetes</taxon>
        <taxon>Agaricomycetidae</taxon>
        <taxon>Agaricales</taxon>
        <taxon>Agaricineae</taxon>
        <taxon>Psathyrellaceae</taxon>
        <taxon>Ephemerocybe</taxon>
    </lineage>
</organism>
<dbReference type="PANTHER" id="PTHR45857:SF4">
    <property type="entry name" value="FORMIN-LIKE PROTEIN"/>
    <property type="match status" value="1"/>
</dbReference>
<dbReference type="GO" id="GO:0008360">
    <property type="term" value="P:regulation of cell shape"/>
    <property type="evidence" value="ECO:0007669"/>
    <property type="project" value="TreeGrafter"/>
</dbReference>
<dbReference type="PANTHER" id="PTHR45857">
    <property type="entry name" value="FORMIN-LIKE PROTEIN"/>
    <property type="match status" value="1"/>
</dbReference>
<comment type="caution">
    <text evidence="1">The sequence shown here is derived from an EMBL/GenBank/DDBJ whole genome shotgun (WGS) entry which is preliminary data.</text>
</comment>
<dbReference type="EMBL" id="JACGCI010000008">
    <property type="protein sequence ID" value="KAF6762199.1"/>
    <property type="molecule type" value="Genomic_DNA"/>
</dbReference>
<evidence type="ECO:0000313" key="1">
    <source>
        <dbReference type="EMBL" id="KAF6762199.1"/>
    </source>
</evidence>
<reference evidence="1 2" key="1">
    <citation type="submission" date="2020-07" db="EMBL/GenBank/DDBJ databases">
        <title>Comparative genomics of pyrophilous fungi reveals a link between fire events and developmental genes.</title>
        <authorList>
            <consortium name="DOE Joint Genome Institute"/>
            <person name="Steindorff A.S."/>
            <person name="Carver A."/>
            <person name="Calhoun S."/>
            <person name="Stillman K."/>
            <person name="Liu H."/>
            <person name="Lipzen A."/>
            <person name="Pangilinan J."/>
            <person name="Labutti K."/>
            <person name="Bruns T.D."/>
            <person name="Grigoriev I.V."/>
        </authorList>
    </citation>
    <scope>NUCLEOTIDE SEQUENCE [LARGE SCALE GENOMIC DNA]</scope>
    <source>
        <strain evidence="1 2">CBS 144469</strain>
    </source>
</reference>
<dbReference type="GO" id="GO:0051015">
    <property type="term" value="F:actin filament binding"/>
    <property type="evidence" value="ECO:0007669"/>
    <property type="project" value="TreeGrafter"/>
</dbReference>
<dbReference type="AlphaFoldDB" id="A0A8H6MDU3"/>
<dbReference type="GO" id="GO:0016477">
    <property type="term" value="P:cell migration"/>
    <property type="evidence" value="ECO:0007669"/>
    <property type="project" value="TreeGrafter"/>
</dbReference>
<name>A0A8H6MDU3_9AGAR</name>
<dbReference type="InterPro" id="IPR016024">
    <property type="entry name" value="ARM-type_fold"/>
</dbReference>
<dbReference type="Proteomes" id="UP000521943">
    <property type="component" value="Unassembled WGS sequence"/>
</dbReference>